<dbReference type="AlphaFoldDB" id="A0A074Z2A3"/>
<evidence type="ECO:0000256" key="1">
    <source>
        <dbReference type="SAM" id="Phobius"/>
    </source>
</evidence>
<evidence type="ECO:0000313" key="3">
    <source>
        <dbReference type="Proteomes" id="UP000054324"/>
    </source>
</evidence>
<dbReference type="OrthoDB" id="6244800at2759"/>
<feature type="non-terminal residue" evidence="2">
    <location>
        <position position="148"/>
    </location>
</feature>
<proteinExistence type="predicted"/>
<sequence length="148" mass="15902">MIEIRRLGTVLLGIAIGLVAFGVATSYWRCGNLFESCQRHGQRDLIIAVLALLLAGVVCLSIVFLLDLIGCCSDGVVVSAGYLTARFILLYLGTVCLWIGILIYNGKFSAEWSNFVTVIGCVFALQVALLALISSRCVTGTRVIVRSA</sequence>
<dbReference type="CTD" id="20329322"/>
<name>A0A074Z2A3_OPIVI</name>
<reference evidence="2 3" key="1">
    <citation type="submission" date="2013-11" db="EMBL/GenBank/DDBJ databases">
        <title>Opisthorchis viverrini - life in the bile duct.</title>
        <authorList>
            <person name="Young N.D."/>
            <person name="Nagarajan N."/>
            <person name="Lin S.J."/>
            <person name="Korhonen P.K."/>
            <person name="Jex A.R."/>
            <person name="Hall R.S."/>
            <person name="Safavi-Hemami H."/>
            <person name="Kaewkong W."/>
            <person name="Bertrand D."/>
            <person name="Gao S."/>
            <person name="Seet Q."/>
            <person name="Wongkham S."/>
            <person name="Teh B.T."/>
            <person name="Wongkham C."/>
            <person name="Intapan P.M."/>
            <person name="Maleewong W."/>
            <person name="Yang X."/>
            <person name="Hu M."/>
            <person name="Wang Z."/>
            <person name="Hofmann A."/>
            <person name="Sternberg P.W."/>
            <person name="Tan P."/>
            <person name="Wang J."/>
            <person name="Gasser R.B."/>
        </authorList>
    </citation>
    <scope>NUCLEOTIDE SEQUENCE [LARGE SCALE GENOMIC DNA]</scope>
</reference>
<dbReference type="KEGG" id="ovi:T265_15157"/>
<feature type="transmembrane region" description="Helical" evidence="1">
    <location>
        <begin position="87"/>
        <end position="106"/>
    </location>
</feature>
<dbReference type="GeneID" id="20329322"/>
<feature type="transmembrane region" description="Helical" evidence="1">
    <location>
        <begin position="45"/>
        <end position="66"/>
    </location>
</feature>
<feature type="transmembrane region" description="Helical" evidence="1">
    <location>
        <begin position="112"/>
        <end position="133"/>
    </location>
</feature>
<keyword evidence="1" id="KW-0812">Transmembrane</keyword>
<dbReference type="RefSeq" id="XP_009175102.1">
    <property type="nucleotide sequence ID" value="XM_009176838.1"/>
</dbReference>
<keyword evidence="1" id="KW-0472">Membrane</keyword>
<dbReference type="EMBL" id="KL596990">
    <property type="protein sequence ID" value="KER21151.1"/>
    <property type="molecule type" value="Genomic_DNA"/>
</dbReference>
<dbReference type="Proteomes" id="UP000054324">
    <property type="component" value="Unassembled WGS sequence"/>
</dbReference>
<keyword evidence="3" id="KW-1185">Reference proteome</keyword>
<evidence type="ECO:0008006" key="4">
    <source>
        <dbReference type="Google" id="ProtNLM"/>
    </source>
</evidence>
<feature type="transmembrane region" description="Helical" evidence="1">
    <location>
        <begin position="7"/>
        <end position="25"/>
    </location>
</feature>
<protein>
    <recommendedName>
        <fullName evidence="4">MARVEL domain-containing protein</fullName>
    </recommendedName>
</protein>
<evidence type="ECO:0000313" key="2">
    <source>
        <dbReference type="EMBL" id="KER21151.1"/>
    </source>
</evidence>
<keyword evidence="1" id="KW-1133">Transmembrane helix</keyword>
<accession>A0A074Z2A3</accession>
<gene>
    <name evidence="2" type="ORF">T265_15157</name>
</gene>
<organism evidence="2 3">
    <name type="scientific">Opisthorchis viverrini</name>
    <name type="common">Southeast Asian liver fluke</name>
    <dbReference type="NCBI Taxonomy" id="6198"/>
    <lineage>
        <taxon>Eukaryota</taxon>
        <taxon>Metazoa</taxon>
        <taxon>Spiralia</taxon>
        <taxon>Lophotrochozoa</taxon>
        <taxon>Platyhelminthes</taxon>
        <taxon>Trematoda</taxon>
        <taxon>Digenea</taxon>
        <taxon>Opisthorchiida</taxon>
        <taxon>Opisthorchiata</taxon>
        <taxon>Opisthorchiidae</taxon>
        <taxon>Opisthorchis</taxon>
    </lineage>
</organism>